<protein>
    <submittedName>
        <fullName evidence="3">Uncharacterized protein</fullName>
    </submittedName>
</protein>
<evidence type="ECO:0000313" key="4">
    <source>
        <dbReference type="Proteomes" id="UP001341840"/>
    </source>
</evidence>
<dbReference type="InterPro" id="IPR027942">
    <property type="entry name" value="SEO_N"/>
</dbReference>
<feature type="domain" description="Sieve element occlusion N-terminal" evidence="1">
    <location>
        <begin position="29"/>
        <end position="302"/>
    </location>
</feature>
<keyword evidence="4" id="KW-1185">Reference proteome</keyword>
<name>A0ABU6XAV5_9FABA</name>
<dbReference type="Gene3D" id="3.40.30.10">
    <property type="entry name" value="Glutaredoxin"/>
    <property type="match status" value="1"/>
</dbReference>
<evidence type="ECO:0000259" key="2">
    <source>
        <dbReference type="Pfam" id="PF14577"/>
    </source>
</evidence>
<organism evidence="3 4">
    <name type="scientific">Stylosanthes scabra</name>
    <dbReference type="NCBI Taxonomy" id="79078"/>
    <lineage>
        <taxon>Eukaryota</taxon>
        <taxon>Viridiplantae</taxon>
        <taxon>Streptophyta</taxon>
        <taxon>Embryophyta</taxon>
        <taxon>Tracheophyta</taxon>
        <taxon>Spermatophyta</taxon>
        <taxon>Magnoliopsida</taxon>
        <taxon>eudicotyledons</taxon>
        <taxon>Gunneridae</taxon>
        <taxon>Pentapetalae</taxon>
        <taxon>rosids</taxon>
        <taxon>fabids</taxon>
        <taxon>Fabales</taxon>
        <taxon>Fabaceae</taxon>
        <taxon>Papilionoideae</taxon>
        <taxon>50 kb inversion clade</taxon>
        <taxon>dalbergioids sensu lato</taxon>
        <taxon>Dalbergieae</taxon>
        <taxon>Pterocarpus clade</taxon>
        <taxon>Stylosanthes</taxon>
    </lineage>
</organism>
<evidence type="ECO:0000313" key="3">
    <source>
        <dbReference type="EMBL" id="MED6193733.1"/>
    </source>
</evidence>
<accession>A0ABU6XAV5</accession>
<dbReference type="PANTHER" id="PTHR33232:SF18">
    <property type="entry name" value="PROTEIN SIEVE ELEMENT OCCLUSION B-LIKE"/>
    <property type="match status" value="1"/>
</dbReference>
<comment type="caution">
    <text evidence="3">The sequence shown here is derived from an EMBL/GenBank/DDBJ whole genome shotgun (WGS) entry which is preliminary data.</text>
</comment>
<evidence type="ECO:0000259" key="1">
    <source>
        <dbReference type="Pfam" id="PF14576"/>
    </source>
</evidence>
<gene>
    <name evidence="3" type="ORF">PIB30_022195</name>
</gene>
<feature type="domain" description="Sieve element occlusion C-terminal" evidence="2">
    <location>
        <begin position="532"/>
        <end position="665"/>
    </location>
</feature>
<dbReference type="InterPro" id="IPR027944">
    <property type="entry name" value="SEO_C"/>
</dbReference>
<dbReference type="Proteomes" id="UP001341840">
    <property type="component" value="Unassembled WGS sequence"/>
</dbReference>
<dbReference type="Pfam" id="PF14576">
    <property type="entry name" value="SEO_N"/>
    <property type="match status" value="1"/>
</dbReference>
<dbReference type="InterPro" id="IPR039299">
    <property type="entry name" value="SEOA"/>
</dbReference>
<reference evidence="3 4" key="1">
    <citation type="journal article" date="2023" name="Plants (Basel)">
        <title>Bridging the Gap: Combining Genomics and Transcriptomics Approaches to Understand Stylosanthes scabra, an Orphan Legume from the Brazilian Caatinga.</title>
        <authorList>
            <person name="Ferreira-Neto J.R.C."/>
            <person name="da Silva M.D."/>
            <person name="Binneck E."/>
            <person name="de Melo N.F."/>
            <person name="da Silva R.H."/>
            <person name="de Melo A.L.T.M."/>
            <person name="Pandolfi V."/>
            <person name="Bustamante F.O."/>
            <person name="Brasileiro-Vidal A.C."/>
            <person name="Benko-Iseppon A.M."/>
        </authorList>
    </citation>
    <scope>NUCLEOTIDE SEQUENCE [LARGE SCALE GENOMIC DNA]</scope>
    <source>
        <tissue evidence="3">Leaves</tissue>
    </source>
</reference>
<dbReference type="Pfam" id="PF14577">
    <property type="entry name" value="SEO_C"/>
    <property type="match status" value="1"/>
</dbReference>
<dbReference type="PANTHER" id="PTHR33232">
    <property type="entry name" value="PROTEIN SIEVE ELEMENT OCCLUSION B-LIKE"/>
    <property type="match status" value="1"/>
</dbReference>
<dbReference type="EMBL" id="JASCZI010211523">
    <property type="protein sequence ID" value="MED6193733.1"/>
    <property type="molecule type" value="Genomic_DNA"/>
</dbReference>
<sequence>MASSKHSSLLSLLHKGEQSHHHQNPLTMSDEQILEQIYSTHVHSNSKFDVQSLFTLVDNTLKRSTSIVDNLFQGTKTSVDLHPDDEKNADPNFKSPLCTLKQISHEMSCKAPGEEIAHKTTLAILNKLKNYEWDAKAVLTLAAFGLEYGEFWLLGQEKPADILARSIAVLKRVPVLARPAAVQKHREAVIELNNLVKTTLQVIELIFALEKLTSYDTKDVPALLPAIEQIPVDVYWSIITVVAIVTQIDCLTTESEHKQELSHYGQKINVILSKLRKQITLCNLQIEEAEYFRKLRKFFQTPTEIMEVFKFLIFPKDAPQQLFDCATKTMVDISVIKKKNVYLFISTLDITDEEISILKPVYDHTKSQDQYKIVWIPIVETWTDQLRKKYETLKVKMQWLVVENFGTIAGYKYIKEEWHFKKKPLVVTLNPQGKVLHSNAFHLIHAYGLKAFPFTNVDQERIDREIHWISSVVGDVHPTVTTWMQQQKYIFFYGGKDKEWIEQFTKYATALANDATLKSANISIELFCVEKQDKSILSRFWSGIESLFVTKAHRTVDAVTQEVQRMLSYKNETGWALLSKGSSVILSGHGTTVMKTVAEFDKWKEVVVKKGFEFSFKEHHDKIARTTHICSHLEVPNVAGKLPETIKCPDCPNTMEIYISYKCCHTANTANGKQ</sequence>
<proteinExistence type="predicted"/>